<dbReference type="NCBIfam" id="TIGR02395">
    <property type="entry name" value="rpoN_sigma"/>
    <property type="match status" value="1"/>
</dbReference>
<keyword evidence="5 9" id="KW-0805">Transcription regulation</keyword>
<dbReference type="PROSITE" id="PS50044">
    <property type="entry name" value="SIGMA54_3"/>
    <property type="match status" value="1"/>
</dbReference>
<evidence type="ECO:0000256" key="5">
    <source>
        <dbReference type="ARBA" id="ARBA00023015"/>
    </source>
</evidence>
<evidence type="ECO:0000313" key="12">
    <source>
        <dbReference type="EMBL" id="PZQ96570.1"/>
    </source>
</evidence>
<dbReference type="PANTHER" id="PTHR32248">
    <property type="entry name" value="RNA POLYMERASE SIGMA-54 FACTOR"/>
    <property type="match status" value="1"/>
</dbReference>
<dbReference type="PROSITE" id="PS00717">
    <property type="entry name" value="SIGMA54_1"/>
    <property type="match status" value="1"/>
</dbReference>
<comment type="function">
    <text evidence="9">Sigma factors are initiation factors that promote the attachment of RNA polymerase to specific initiation sites and are then released.</text>
</comment>
<dbReference type="PRINTS" id="PR00045">
    <property type="entry name" value="SIGMA54FCT"/>
</dbReference>
<dbReference type="InterPro" id="IPR007634">
    <property type="entry name" value="RNA_pol_sigma_54_DNA-bd"/>
</dbReference>
<keyword evidence="3 9" id="KW-0808">Transferase</keyword>
<evidence type="ECO:0000313" key="13">
    <source>
        <dbReference type="Proteomes" id="UP000248975"/>
    </source>
</evidence>
<evidence type="ECO:0000256" key="3">
    <source>
        <dbReference type="ARBA" id="ARBA00022679"/>
    </source>
</evidence>
<name>A0A2W5UEY3_CERSP</name>
<dbReference type="GO" id="GO:0001216">
    <property type="term" value="F:DNA-binding transcription activator activity"/>
    <property type="evidence" value="ECO:0007669"/>
    <property type="project" value="InterPro"/>
</dbReference>
<keyword evidence="8 9" id="KW-0804">Transcription</keyword>
<protein>
    <recommendedName>
        <fullName evidence="9">RNA polymerase sigma-54 factor</fullName>
    </recommendedName>
</protein>
<keyword evidence="7 9" id="KW-0238">DNA-binding</keyword>
<dbReference type="InterPro" id="IPR007046">
    <property type="entry name" value="RNA_pol_sigma_54_core-bd"/>
</dbReference>
<evidence type="ECO:0000256" key="9">
    <source>
        <dbReference type="PIRNR" id="PIRNR000774"/>
    </source>
</evidence>
<evidence type="ECO:0000256" key="2">
    <source>
        <dbReference type="ARBA" id="ARBA00022478"/>
    </source>
</evidence>
<evidence type="ECO:0000256" key="6">
    <source>
        <dbReference type="ARBA" id="ARBA00023082"/>
    </source>
</evidence>
<keyword evidence="4 9" id="KW-0548">Nucleotidyltransferase</keyword>
<evidence type="ECO:0000259" key="10">
    <source>
        <dbReference type="Pfam" id="PF04552"/>
    </source>
</evidence>
<reference evidence="12 13" key="1">
    <citation type="submission" date="2017-08" db="EMBL/GenBank/DDBJ databases">
        <title>Infants hospitalized years apart are colonized by the same room-sourced microbial strains.</title>
        <authorList>
            <person name="Brooks B."/>
            <person name="Olm M.R."/>
            <person name="Firek B.A."/>
            <person name="Baker R."/>
            <person name="Thomas B.C."/>
            <person name="Morowitz M.J."/>
            <person name="Banfield J.F."/>
        </authorList>
    </citation>
    <scope>NUCLEOTIDE SEQUENCE [LARGE SCALE GENOMIC DNA]</scope>
    <source>
        <strain evidence="12">S2_003_000_R2_11</strain>
    </source>
</reference>
<evidence type="ECO:0000259" key="11">
    <source>
        <dbReference type="Pfam" id="PF04963"/>
    </source>
</evidence>
<dbReference type="PIRSF" id="PIRSF000774">
    <property type="entry name" value="RpoN"/>
    <property type="match status" value="1"/>
</dbReference>
<dbReference type="GO" id="GO:0016779">
    <property type="term" value="F:nucleotidyltransferase activity"/>
    <property type="evidence" value="ECO:0007669"/>
    <property type="project" value="UniProtKB-KW"/>
</dbReference>
<keyword evidence="6 9" id="KW-0731">Sigma factor</keyword>
<dbReference type="PANTHER" id="PTHR32248:SF4">
    <property type="entry name" value="RNA POLYMERASE SIGMA-54 FACTOR"/>
    <property type="match status" value="1"/>
</dbReference>
<dbReference type="InterPro" id="IPR000394">
    <property type="entry name" value="RNA_pol_sigma_54"/>
</dbReference>
<dbReference type="InterPro" id="IPR038709">
    <property type="entry name" value="RpoN_core-bd_sf"/>
</dbReference>
<dbReference type="GO" id="GO:0000428">
    <property type="term" value="C:DNA-directed RNA polymerase complex"/>
    <property type="evidence" value="ECO:0007669"/>
    <property type="project" value="UniProtKB-KW"/>
</dbReference>
<dbReference type="Gene3D" id="1.10.10.60">
    <property type="entry name" value="Homeodomain-like"/>
    <property type="match status" value="1"/>
</dbReference>
<sequence>MARQRIGLQQSQRLQINPALATSIELMRMDAGGLTRFLEEQAGRNPFLEIEEPPVASAWLPRWTSAFAEARGGGEVPEGASPGPSLMAHVLAELETVTRSARERQIALVLAEALEPSGWLGRPLPELAREAGCAEGDAEAVLKRLQGIAPTGLFARDLAECLRLQAEEAGRLDRVMERLLDNLGLLAAGDFERLSQLCEASEAEVMARLRVIRSFDPKPGAQFDPGSSDAREPDLVAAKADAGWEVQLNRSALPALSVRRPGVRPEAAAERAALAEALGLRRMVERRNMTLLRVARAVLAQQMAALDHGLGALVPLTLGDVAKTLELHESTVSRVIAGVSVATPRGTWRLKALFAPRLGDVSAAAIRDELARLIGAEDPGAPLTDQDLTEALVGAGRSVARRTVAKYREALGIPTAGVRRRRRR</sequence>
<gene>
    <name evidence="12" type="primary">rpoN</name>
    <name evidence="12" type="ORF">DI533_13230</name>
</gene>
<keyword evidence="2 9" id="KW-0240">DNA-directed RNA polymerase</keyword>
<evidence type="ECO:0000256" key="8">
    <source>
        <dbReference type="ARBA" id="ARBA00023163"/>
    </source>
</evidence>
<dbReference type="AlphaFoldDB" id="A0A2W5UEY3"/>
<dbReference type="Pfam" id="PF04963">
    <property type="entry name" value="Sigma54_CBD"/>
    <property type="match status" value="1"/>
</dbReference>
<dbReference type="EMBL" id="QFQS01000003">
    <property type="protein sequence ID" value="PZQ96570.1"/>
    <property type="molecule type" value="Genomic_DNA"/>
</dbReference>
<organism evidence="12 13">
    <name type="scientific">Cereibacter sphaeroides</name>
    <name type="common">Rhodobacter sphaeroides</name>
    <dbReference type="NCBI Taxonomy" id="1063"/>
    <lineage>
        <taxon>Bacteria</taxon>
        <taxon>Pseudomonadati</taxon>
        <taxon>Pseudomonadota</taxon>
        <taxon>Alphaproteobacteria</taxon>
        <taxon>Rhodobacterales</taxon>
        <taxon>Paracoccaceae</taxon>
        <taxon>Cereibacter</taxon>
    </lineage>
</organism>
<comment type="similarity">
    <text evidence="1 9">Belongs to the sigma-54 factor family.</text>
</comment>
<dbReference type="GO" id="GO:0016987">
    <property type="term" value="F:sigma factor activity"/>
    <property type="evidence" value="ECO:0007669"/>
    <property type="project" value="UniProtKB-KW"/>
</dbReference>
<feature type="domain" description="RNA polymerase sigma factor 54 core-binding" evidence="11">
    <location>
        <begin position="83"/>
        <end position="259"/>
    </location>
</feature>
<dbReference type="Gene3D" id="1.10.10.1330">
    <property type="entry name" value="RNA polymerase sigma-54 factor, core-binding domain"/>
    <property type="match status" value="1"/>
</dbReference>
<dbReference type="Pfam" id="PF04552">
    <property type="entry name" value="Sigma54_DBD"/>
    <property type="match status" value="1"/>
</dbReference>
<dbReference type="PROSITE" id="PS00718">
    <property type="entry name" value="SIGMA54_2"/>
    <property type="match status" value="1"/>
</dbReference>
<evidence type="ECO:0000256" key="7">
    <source>
        <dbReference type="ARBA" id="ARBA00023125"/>
    </source>
</evidence>
<accession>A0A2W5UEY3</accession>
<dbReference type="Proteomes" id="UP000248975">
    <property type="component" value="Unassembled WGS sequence"/>
</dbReference>
<dbReference type="Pfam" id="PF00309">
    <property type="entry name" value="Sigma54_AID"/>
    <property type="match status" value="1"/>
</dbReference>
<dbReference type="GO" id="GO:0003677">
    <property type="term" value="F:DNA binding"/>
    <property type="evidence" value="ECO:0007669"/>
    <property type="project" value="UniProtKB-KW"/>
</dbReference>
<feature type="domain" description="RNA polymerase sigma factor 54 DNA-binding" evidence="10">
    <location>
        <begin position="271"/>
        <end position="421"/>
    </location>
</feature>
<dbReference type="GO" id="GO:0006352">
    <property type="term" value="P:DNA-templated transcription initiation"/>
    <property type="evidence" value="ECO:0007669"/>
    <property type="project" value="InterPro"/>
</dbReference>
<comment type="caution">
    <text evidence="12">The sequence shown here is derived from an EMBL/GenBank/DDBJ whole genome shotgun (WGS) entry which is preliminary data.</text>
</comment>
<evidence type="ECO:0000256" key="1">
    <source>
        <dbReference type="ARBA" id="ARBA00008798"/>
    </source>
</evidence>
<proteinExistence type="inferred from homology"/>
<evidence type="ECO:0000256" key="4">
    <source>
        <dbReference type="ARBA" id="ARBA00022695"/>
    </source>
</evidence>